<evidence type="ECO:0000256" key="2">
    <source>
        <dbReference type="ARBA" id="ARBA00022670"/>
    </source>
</evidence>
<evidence type="ECO:0000313" key="6">
    <source>
        <dbReference type="EMBL" id="BAM80871.1"/>
    </source>
</evidence>
<dbReference type="OrthoDB" id="21221at2759"/>
<evidence type="ECO:0000256" key="4">
    <source>
        <dbReference type="SAM" id="MobiDB-lite"/>
    </source>
</evidence>
<keyword evidence="2" id="KW-0645">Protease</keyword>
<evidence type="ECO:0000259" key="5">
    <source>
        <dbReference type="PROSITE" id="PS51858"/>
    </source>
</evidence>
<keyword evidence="3" id="KW-0378">Hydrolase</keyword>
<dbReference type="Proteomes" id="UP000007014">
    <property type="component" value="Chromosome 12"/>
</dbReference>
<dbReference type="Gene3D" id="3.90.1720.30">
    <property type="entry name" value="PPPDE domains"/>
    <property type="match status" value="1"/>
</dbReference>
<feature type="region of interest" description="Disordered" evidence="4">
    <location>
        <begin position="148"/>
        <end position="193"/>
    </location>
</feature>
<proteinExistence type="inferred from homology"/>
<reference evidence="6 7" key="2">
    <citation type="journal article" date="2007" name="BMC Biol.">
        <title>A 100%-complete sequence reveals unusually simple genomic features in the hot-spring red alga Cyanidioschyzon merolae.</title>
        <authorList>
            <person name="Nozaki H."/>
            <person name="Takano H."/>
            <person name="Misumi O."/>
            <person name="Terasawa K."/>
            <person name="Matsuzaki M."/>
            <person name="Maruyama S."/>
            <person name="Nishida K."/>
            <person name="Yagisawa F."/>
            <person name="Yoshida Y."/>
            <person name="Fujiwara T."/>
            <person name="Takio S."/>
            <person name="Tamura K."/>
            <person name="Chung S.J."/>
            <person name="Nakamura S."/>
            <person name="Kuroiwa H."/>
            <person name="Tanaka K."/>
            <person name="Sato N."/>
            <person name="Kuroiwa T."/>
        </authorList>
    </citation>
    <scope>NUCLEOTIDE SEQUENCE [LARGE SCALE GENOMIC DNA]</scope>
    <source>
        <strain evidence="6 7">10D</strain>
    </source>
</reference>
<accession>M1UT28</accession>
<dbReference type="GO" id="GO:0008233">
    <property type="term" value="F:peptidase activity"/>
    <property type="evidence" value="ECO:0007669"/>
    <property type="project" value="UniProtKB-KW"/>
</dbReference>
<sequence length="519" mass="56809">MSVVILHVYDLSGGLAATWSPVLLGVQIEAIYHTGVVVHQREYYFGGGIQQGAPGQTPYGRPWRALPLGETFVDVETLHDFLVGISGRYRIETYDLLTNNCNHFADELCRFLVGKGIPSDILQLPRRVLDTPLGPLLRQLMRPVEFEPASSNLSLPGGSGLPPATSQPESGQPRTRDASRPLETTDARAFPARSSETALLAADARPHEHASVIGNDAVSSSSTAFMAGPEASGHEQQQPGLVRDLSSGEATAGGGASHVLPLRGSLGTSLPFSRTPCCCRQAVRQMQVDVLSQGQAQMTLAREIAKVAEQGTTELLQWLCSCCSQCAGCRAWMVADHALFWQIIAKSWHTDGRSTELRLLLDILATLLQDETSARLLLATDTDPEWIRWLVHALDPIPHTERQVWVQAGQTLQTLGRAIHQLVAPSEQEHLTALLLWEFMEDLEVWGPALQSEDEIGVILMQFLEDLFRESPISVELGRSMGLLQALNGFLPASSCMRLRHLLDESATVGNYENEHQIS</sequence>
<feature type="compositionally biased region" description="Basic and acidic residues" evidence="4">
    <location>
        <begin position="174"/>
        <end position="186"/>
    </location>
</feature>
<evidence type="ECO:0000256" key="1">
    <source>
        <dbReference type="ARBA" id="ARBA00008140"/>
    </source>
</evidence>
<dbReference type="GO" id="GO:0070646">
    <property type="term" value="P:protein modification by small protein removal"/>
    <property type="evidence" value="ECO:0007669"/>
    <property type="project" value="TreeGrafter"/>
</dbReference>
<dbReference type="GO" id="GO:0006508">
    <property type="term" value="P:proteolysis"/>
    <property type="evidence" value="ECO:0007669"/>
    <property type="project" value="UniProtKB-KW"/>
</dbReference>
<dbReference type="InterPro" id="IPR008580">
    <property type="entry name" value="PPPDE_dom"/>
</dbReference>
<dbReference type="EMBL" id="AP006494">
    <property type="protein sequence ID" value="BAM80871.1"/>
    <property type="molecule type" value="Genomic_DNA"/>
</dbReference>
<dbReference type="PANTHER" id="PTHR12378">
    <property type="entry name" value="DESUMOYLATING ISOPEPTIDASE"/>
    <property type="match status" value="1"/>
</dbReference>
<dbReference type="PANTHER" id="PTHR12378:SF7">
    <property type="entry name" value="DESUMOYLATING ISOPEPTIDASE 1"/>
    <property type="match status" value="1"/>
</dbReference>
<dbReference type="eggNOG" id="KOG0324">
    <property type="taxonomic scope" value="Eukaryota"/>
</dbReference>
<dbReference type="STRING" id="280699.M1UT28"/>
<dbReference type="HOGENOM" id="CLU_525180_0_0_1"/>
<dbReference type="Gramene" id="CML296CT">
    <property type="protein sequence ID" value="CML296CT"/>
    <property type="gene ID" value="CML296C"/>
</dbReference>
<dbReference type="Pfam" id="PF05903">
    <property type="entry name" value="Peptidase_C97"/>
    <property type="match status" value="1"/>
</dbReference>
<dbReference type="KEGG" id="cme:CYME_CML296C"/>
<dbReference type="InterPro" id="IPR042266">
    <property type="entry name" value="PPPDE_sf"/>
</dbReference>
<dbReference type="GeneID" id="16994739"/>
<comment type="similarity">
    <text evidence="1">Belongs to the DeSI family.</text>
</comment>
<dbReference type="AlphaFoldDB" id="M1UT28"/>
<protein>
    <recommendedName>
        <fullName evidence="5">PPPDE domain-containing protein</fullName>
    </recommendedName>
</protein>
<organism evidence="6 7">
    <name type="scientific">Cyanidioschyzon merolae (strain NIES-3377 / 10D)</name>
    <name type="common">Unicellular red alga</name>
    <dbReference type="NCBI Taxonomy" id="280699"/>
    <lineage>
        <taxon>Eukaryota</taxon>
        <taxon>Rhodophyta</taxon>
        <taxon>Bangiophyceae</taxon>
        <taxon>Cyanidiales</taxon>
        <taxon>Cyanidiaceae</taxon>
        <taxon>Cyanidioschyzon</taxon>
    </lineage>
</organism>
<evidence type="ECO:0000256" key="3">
    <source>
        <dbReference type="ARBA" id="ARBA00022801"/>
    </source>
</evidence>
<evidence type="ECO:0000313" key="7">
    <source>
        <dbReference type="Proteomes" id="UP000007014"/>
    </source>
</evidence>
<feature type="domain" description="PPPDE" evidence="5">
    <location>
        <begin position="2"/>
        <end position="142"/>
    </location>
</feature>
<feature type="compositionally biased region" description="Polar residues" evidence="4">
    <location>
        <begin position="164"/>
        <end position="173"/>
    </location>
</feature>
<dbReference type="SMART" id="SM01179">
    <property type="entry name" value="DUF862"/>
    <property type="match status" value="1"/>
</dbReference>
<reference evidence="6 7" key="1">
    <citation type="journal article" date="2004" name="Nature">
        <title>Genome sequence of the ultrasmall unicellular red alga Cyanidioschyzon merolae 10D.</title>
        <authorList>
            <person name="Matsuzaki M."/>
            <person name="Misumi O."/>
            <person name="Shin-i T."/>
            <person name="Maruyama S."/>
            <person name="Takahara M."/>
            <person name="Miyagishima S."/>
            <person name="Mori T."/>
            <person name="Nishida K."/>
            <person name="Yagisawa F."/>
            <person name="Nishida K."/>
            <person name="Yoshida Y."/>
            <person name="Nishimura Y."/>
            <person name="Nakao S."/>
            <person name="Kobayashi T."/>
            <person name="Momoyama Y."/>
            <person name="Higashiyama T."/>
            <person name="Minoda A."/>
            <person name="Sano M."/>
            <person name="Nomoto H."/>
            <person name="Oishi K."/>
            <person name="Hayashi H."/>
            <person name="Ohta F."/>
            <person name="Nishizaka S."/>
            <person name="Haga S."/>
            <person name="Miura S."/>
            <person name="Morishita T."/>
            <person name="Kabeya Y."/>
            <person name="Terasawa K."/>
            <person name="Suzuki Y."/>
            <person name="Ishii Y."/>
            <person name="Asakawa S."/>
            <person name="Takano H."/>
            <person name="Ohta N."/>
            <person name="Kuroiwa H."/>
            <person name="Tanaka K."/>
            <person name="Shimizu N."/>
            <person name="Sugano S."/>
            <person name="Sato N."/>
            <person name="Nozaki H."/>
            <person name="Ogasawara N."/>
            <person name="Kohara Y."/>
            <person name="Kuroiwa T."/>
        </authorList>
    </citation>
    <scope>NUCLEOTIDE SEQUENCE [LARGE SCALE GENOMIC DNA]</scope>
    <source>
        <strain evidence="6 7">10D</strain>
    </source>
</reference>
<dbReference type="RefSeq" id="XP_005536907.1">
    <property type="nucleotide sequence ID" value="XM_005536850.1"/>
</dbReference>
<gene>
    <name evidence="6" type="ORF">CYME_CML296C</name>
</gene>
<dbReference type="PROSITE" id="PS51858">
    <property type="entry name" value="PPPDE"/>
    <property type="match status" value="1"/>
</dbReference>
<keyword evidence="7" id="KW-1185">Reference proteome</keyword>
<name>M1UT28_CYAM1</name>